<protein>
    <submittedName>
        <fullName evidence="3">Uncharacterized protein</fullName>
    </submittedName>
</protein>
<dbReference type="AlphaFoldDB" id="A0A914WM79"/>
<evidence type="ECO:0000256" key="1">
    <source>
        <dbReference type="SAM" id="MobiDB-lite"/>
    </source>
</evidence>
<organism evidence="2 3">
    <name type="scientific">Plectus sambesii</name>
    <dbReference type="NCBI Taxonomy" id="2011161"/>
    <lineage>
        <taxon>Eukaryota</taxon>
        <taxon>Metazoa</taxon>
        <taxon>Ecdysozoa</taxon>
        <taxon>Nematoda</taxon>
        <taxon>Chromadorea</taxon>
        <taxon>Plectida</taxon>
        <taxon>Plectina</taxon>
        <taxon>Plectoidea</taxon>
        <taxon>Plectidae</taxon>
        <taxon>Plectus</taxon>
    </lineage>
</organism>
<evidence type="ECO:0000313" key="2">
    <source>
        <dbReference type="Proteomes" id="UP000887566"/>
    </source>
</evidence>
<dbReference type="Proteomes" id="UP000887566">
    <property type="component" value="Unplaced"/>
</dbReference>
<evidence type="ECO:0000313" key="3">
    <source>
        <dbReference type="WBParaSite" id="PSAMB.scaffold4605size14095.g24759.t1"/>
    </source>
</evidence>
<sequence length="78" mass="9030">MDLDIEKRRRLQQGKQQSAIEKPAGGDDSPTRGHPKAKEYFRYALKIVSRSLAAAFSWRRFRVTRPVPSPFTPTPYRL</sequence>
<dbReference type="WBParaSite" id="PSAMB.scaffold4605size14095.g24759.t1">
    <property type="protein sequence ID" value="PSAMB.scaffold4605size14095.g24759.t1"/>
    <property type="gene ID" value="PSAMB.scaffold4605size14095.g24759"/>
</dbReference>
<reference evidence="3" key="1">
    <citation type="submission" date="2022-11" db="UniProtKB">
        <authorList>
            <consortium name="WormBaseParasite"/>
        </authorList>
    </citation>
    <scope>IDENTIFICATION</scope>
</reference>
<feature type="region of interest" description="Disordered" evidence="1">
    <location>
        <begin position="1"/>
        <end position="35"/>
    </location>
</feature>
<name>A0A914WM79_9BILA</name>
<proteinExistence type="predicted"/>
<keyword evidence="2" id="KW-1185">Reference proteome</keyword>
<accession>A0A914WM79</accession>